<organism evidence="1 2">
    <name type="scientific">Candidatus Nitrobium versatile</name>
    <dbReference type="NCBI Taxonomy" id="2884831"/>
    <lineage>
        <taxon>Bacteria</taxon>
        <taxon>Pseudomonadati</taxon>
        <taxon>Nitrospirota</taxon>
        <taxon>Nitrospiria</taxon>
        <taxon>Nitrospirales</taxon>
        <taxon>Nitrospiraceae</taxon>
        <taxon>Candidatus Nitrobium</taxon>
    </lineage>
</organism>
<evidence type="ECO:0000313" key="1">
    <source>
        <dbReference type="EMBL" id="MBZ0157628.1"/>
    </source>
</evidence>
<name>A0A953J8D0_9BACT</name>
<dbReference type="Proteomes" id="UP000705867">
    <property type="component" value="Unassembled WGS sequence"/>
</dbReference>
<evidence type="ECO:0000313" key="2">
    <source>
        <dbReference type="Proteomes" id="UP000705867"/>
    </source>
</evidence>
<proteinExistence type="predicted"/>
<sequence length="253" mass="28960">MAEMQTEIRIDDRLPAAVQRIGSLFHEILKEYPRGIHSLHLIGSAITPDFNPKTSDINSLVVLHDMDFGFIRFLASHGKRYKKMGIAAPLIMTPAYIRSSLDVFPIEFHDMRRIHRTVYGDDILADLQIDRQHLRIQCEREIKTKLVALRQGYVSTLDDKNLLLEGLSRSITGYIPLFRAIIALMGKEPPVPKQEVIETLCALTDIGTDVFRRVLLLKNREIKFSKEEAVSAFEQYYRATERIGALVDELRIA</sequence>
<comment type="caution">
    <text evidence="1">The sequence shown here is derived from an EMBL/GenBank/DDBJ whole genome shotgun (WGS) entry which is preliminary data.</text>
</comment>
<dbReference type="AlphaFoldDB" id="A0A953J8D0"/>
<reference evidence="1" key="2">
    <citation type="submission" date="2021-08" db="EMBL/GenBank/DDBJ databases">
        <authorList>
            <person name="Dalcin Martins P."/>
        </authorList>
    </citation>
    <scope>NUCLEOTIDE SEQUENCE</scope>
    <source>
        <strain evidence="1">MAG_39</strain>
    </source>
</reference>
<dbReference type="EMBL" id="JAIOIV010000124">
    <property type="protein sequence ID" value="MBZ0157628.1"/>
    <property type="molecule type" value="Genomic_DNA"/>
</dbReference>
<gene>
    <name evidence="1" type="ORF">K8I29_15630</name>
</gene>
<accession>A0A953J8D0</accession>
<reference evidence="1" key="1">
    <citation type="journal article" date="2021" name="bioRxiv">
        <title>Unraveling nitrogen, sulfur and carbon metabolic pathways and microbial community transcriptional responses to substrate deprivation and toxicity stresses in a bioreactor mimicking anoxic brackish coastal sediment conditions.</title>
        <authorList>
            <person name="Martins P.D."/>
            <person name="Echeveste M.J."/>
            <person name="Arshad A."/>
            <person name="Kurth J."/>
            <person name="Ouboter H."/>
            <person name="Jetten M.S.M."/>
            <person name="Welte C.U."/>
        </authorList>
    </citation>
    <scope>NUCLEOTIDE SEQUENCE</scope>
    <source>
        <strain evidence="1">MAG_39</strain>
    </source>
</reference>
<evidence type="ECO:0008006" key="3">
    <source>
        <dbReference type="Google" id="ProtNLM"/>
    </source>
</evidence>
<protein>
    <recommendedName>
        <fullName evidence="3">Polymerase nucleotidyl transferase domain-containing protein</fullName>
    </recommendedName>
</protein>